<proteinExistence type="predicted"/>
<gene>
    <name evidence="3" type="ORF">CGS46_03935</name>
</gene>
<keyword evidence="2" id="KW-0732">Signal</keyword>
<organism evidence="3 4">
    <name type="scientific">Faecalibacterium langellae</name>
    <dbReference type="NCBI Taxonomy" id="3435293"/>
    <lineage>
        <taxon>Bacteria</taxon>
        <taxon>Bacillati</taxon>
        <taxon>Bacillota</taxon>
        <taxon>Clostridia</taxon>
        <taxon>Eubacteriales</taxon>
        <taxon>Oscillospiraceae</taxon>
        <taxon>Faecalibacterium</taxon>
    </lineage>
</organism>
<accession>A0A2A6ZCR2</accession>
<feature type="chain" id="PRO_5038524461" description="Lipoprotein" evidence="2">
    <location>
        <begin position="24"/>
        <end position="319"/>
    </location>
</feature>
<evidence type="ECO:0000313" key="3">
    <source>
        <dbReference type="EMBL" id="PDX59128.1"/>
    </source>
</evidence>
<dbReference type="Proteomes" id="UP000220752">
    <property type="component" value="Unassembled WGS sequence"/>
</dbReference>
<reference evidence="3 4" key="1">
    <citation type="journal article" date="2017" name="Front. Microbiol.">
        <title>New Insights into the Diversity of the Genus Faecalibacterium.</title>
        <authorList>
            <person name="Benevides L."/>
            <person name="Burman S."/>
            <person name="Martin R."/>
            <person name="Robert V."/>
            <person name="Thomas M."/>
            <person name="Miquel S."/>
            <person name="Chain F."/>
            <person name="Sokol H."/>
            <person name="Bermudez-Humaran L.G."/>
            <person name="Morrison M."/>
            <person name="Langella P."/>
            <person name="Azevedo V.A."/>
            <person name="Chatel J.M."/>
            <person name="Soares S."/>
        </authorList>
    </citation>
    <scope>NUCLEOTIDE SEQUENCE [LARGE SCALE GENOMIC DNA]</scope>
    <source>
        <strain evidence="4">CNCM I-4540</strain>
    </source>
</reference>
<keyword evidence="4" id="KW-1185">Reference proteome</keyword>
<evidence type="ECO:0000256" key="1">
    <source>
        <dbReference type="SAM" id="MobiDB-lite"/>
    </source>
</evidence>
<dbReference type="PROSITE" id="PS51257">
    <property type="entry name" value="PROKAR_LIPOPROTEIN"/>
    <property type="match status" value="1"/>
</dbReference>
<sequence length="319" mass="34847">MRLYKKAAAVLLAAAMAVSMMTACGGGAGGGNGGNGGSTGGGTEIVEPVPGPDTTDPDQGGETGGTTTQPEKTKIPDVTKSQYAQSSKKIYNSNEFYVQAAMADYDANKTKTSEGQMILARKGTDVYAKTAFTQNSKTQEHAVFAEKTNDGKYASYLLFEDAKTALKSIRNDPPMDFSKEEELPNEMYRTTVKVGGKEYYAETYTDKNGSEQIICFDENGMPKYQFSQRKDGTSETTVFQTIRIGNSNNLCQVNGYKAYTMEKDAEGNPILVDESGNKYKVTFKIDETTHKVTEVKVEDSNGKDVTTKDFAWFVKYFKG</sequence>
<feature type="compositionally biased region" description="Low complexity" evidence="1">
    <location>
        <begin position="46"/>
        <end position="70"/>
    </location>
</feature>
<protein>
    <recommendedName>
        <fullName evidence="5">Lipoprotein</fullName>
    </recommendedName>
</protein>
<evidence type="ECO:0000313" key="4">
    <source>
        <dbReference type="Proteomes" id="UP000220752"/>
    </source>
</evidence>
<feature type="signal peptide" evidence="2">
    <location>
        <begin position="1"/>
        <end position="23"/>
    </location>
</feature>
<feature type="region of interest" description="Disordered" evidence="1">
    <location>
        <begin position="35"/>
        <end position="84"/>
    </location>
</feature>
<dbReference type="AlphaFoldDB" id="A0A2A6ZCR2"/>
<comment type="caution">
    <text evidence="3">The sequence shown here is derived from an EMBL/GenBank/DDBJ whole genome shotgun (WGS) entry which is preliminary data.</text>
</comment>
<evidence type="ECO:0000256" key="2">
    <source>
        <dbReference type="SAM" id="SignalP"/>
    </source>
</evidence>
<evidence type="ECO:0008006" key="5">
    <source>
        <dbReference type="Google" id="ProtNLM"/>
    </source>
</evidence>
<dbReference type="EMBL" id="NMTQ01000020">
    <property type="protein sequence ID" value="PDX59128.1"/>
    <property type="molecule type" value="Genomic_DNA"/>
</dbReference>
<name>A0A2A6ZCR2_9FIRM</name>